<dbReference type="PANTHER" id="PTHR11629">
    <property type="entry name" value="VACUOLAR PROTON ATPASES"/>
    <property type="match status" value="1"/>
</dbReference>
<keyword evidence="8" id="KW-0375">Hydrogen ion transport</keyword>
<dbReference type="PANTHER" id="PTHR11629:SF63">
    <property type="entry name" value="V-TYPE PROTON ATPASE SUBUNIT A"/>
    <property type="match status" value="1"/>
</dbReference>
<evidence type="ECO:0000256" key="8">
    <source>
        <dbReference type="RuleBase" id="RU361189"/>
    </source>
</evidence>
<evidence type="ECO:0000313" key="9">
    <source>
        <dbReference type="EMBL" id="KAH7286343.1"/>
    </source>
</evidence>
<gene>
    <name evidence="9" type="ORF">KP509_32G002300</name>
</gene>
<organism evidence="9 10">
    <name type="scientific">Ceratopteris richardii</name>
    <name type="common">Triangle waterfern</name>
    <dbReference type="NCBI Taxonomy" id="49495"/>
    <lineage>
        <taxon>Eukaryota</taxon>
        <taxon>Viridiplantae</taxon>
        <taxon>Streptophyta</taxon>
        <taxon>Embryophyta</taxon>
        <taxon>Tracheophyta</taxon>
        <taxon>Polypodiopsida</taxon>
        <taxon>Polypodiidae</taxon>
        <taxon>Polypodiales</taxon>
        <taxon>Pteridineae</taxon>
        <taxon>Pteridaceae</taxon>
        <taxon>Parkerioideae</taxon>
        <taxon>Ceratopteris</taxon>
    </lineage>
</organism>
<evidence type="ECO:0000256" key="2">
    <source>
        <dbReference type="ARBA" id="ARBA00009904"/>
    </source>
</evidence>
<dbReference type="Pfam" id="PF01496">
    <property type="entry name" value="V_ATPase_I"/>
    <property type="match status" value="1"/>
</dbReference>
<comment type="function">
    <text evidence="8">Essential component of the vacuolar proton pump (V-ATPase), a multimeric enzyme that catalyzes the translocation of protons across the membranes. Required for assembly and activity of the V-ATPase.</text>
</comment>
<dbReference type="GO" id="GO:0016471">
    <property type="term" value="C:vacuolar proton-transporting V-type ATPase complex"/>
    <property type="evidence" value="ECO:0007669"/>
    <property type="project" value="TreeGrafter"/>
</dbReference>
<dbReference type="AlphaFoldDB" id="A0A8T2QSN5"/>
<evidence type="ECO:0000256" key="4">
    <source>
        <dbReference type="ARBA" id="ARBA00022692"/>
    </source>
</evidence>
<keyword evidence="6 8" id="KW-0406">Ion transport</keyword>
<protein>
    <recommendedName>
        <fullName evidence="8">V-type proton ATPase subunit a</fullName>
    </recommendedName>
</protein>
<dbReference type="GO" id="GO:0051117">
    <property type="term" value="F:ATPase binding"/>
    <property type="evidence" value="ECO:0007669"/>
    <property type="project" value="TreeGrafter"/>
</dbReference>
<dbReference type="OrthoDB" id="10264220at2759"/>
<evidence type="ECO:0000256" key="6">
    <source>
        <dbReference type="ARBA" id="ARBA00023065"/>
    </source>
</evidence>
<evidence type="ECO:0000256" key="5">
    <source>
        <dbReference type="ARBA" id="ARBA00022989"/>
    </source>
</evidence>
<dbReference type="InterPro" id="IPR002490">
    <property type="entry name" value="V-ATPase_116kDa_su"/>
</dbReference>
<accession>A0A8T2QSN5</accession>
<keyword evidence="10" id="KW-1185">Reference proteome</keyword>
<dbReference type="GO" id="GO:0046961">
    <property type="term" value="F:proton-transporting ATPase activity, rotational mechanism"/>
    <property type="evidence" value="ECO:0007669"/>
    <property type="project" value="InterPro"/>
</dbReference>
<name>A0A8T2QSN5_CERRI</name>
<sequence>MKICEAFEANKYLFSEDVGKQTQMLDEVSTRMVELKTTIDTGDRHRDNILFIVATDIELWDSVVKKEEAANYTLNMLSIDVIEMITPKEYIGTLMYHCLHPL</sequence>
<comment type="subcellular location">
    <subcellularLocation>
        <location evidence="1">Membrane</location>
        <topology evidence="1">Multi-pass membrane protein</topology>
    </subcellularLocation>
</comment>
<evidence type="ECO:0000313" key="10">
    <source>
        <dbReference type="Proteomes" id="UP000825935"/>
    </source>
</evidence>
<evidence type="ECO:0000256" key="7">
    <source>
        <dbReference type="ARBA" id="ARBA00023136"/>
    </source>
</evidence>
<dbReference type="GO" id="GO:0007035">
    <property type="term" value="P:vacuolar acidification"/>
    <property type="evidence" value="ECO:0007669"/>
    <property type="project" value="TreeGrafter"/>
</dbReference>
<keyword evidence="3 8" id="KW-0813">Transport</keyword>
<comment type="caution">
    <text evidence="9">The sequence shown here is derived from an EMBL/GenBank/DDBJ whole genome shotgun (WGS) entry which is preliminary data.</text>
</comment>
<keyword evidence="7" id="KW-0472">Membrane</keyword>
<evidence type="ECO:0000256" key="1">
    <source>
        <dbReference type="ARBA" id="ARBA00004141"/>
    </source>
</evidence>
<dbReference type="GO" id="GO:0033179">
    <property type="term" value="C:proton-transporting V-type ATPase, V0 domain"/>
    <property type="evidence" value="ECO:0007669"/>
    <property type="project" value="InterPro"/>
</dbReference>
<reference evidence="9" key="1">
    <citation type="submission" date="2021-08" db="EMBL/GenBank/DDBJ databases">
        <title>WGS assembly of Ceratopteris richardii.</title>
        <authorList>
            <person name="Marchant D.B."/>
            <person name="Chen G."/>
            <person name="Jenkins J."/>
            <person name="Shu S."/>
            <person name="Leebens-Mack J."/>
            <person name="Grimwood J."/>
            <person name="Schmutz J."/>
            <person name="Soltis P."/>
            <person name="Soltis D."/>
            <person name="Chen Z.-H."/>
        </authorList>
    </citation>
    <scope>NUCLEOTIDE SEQUENCE</scope>
    <source>
        <strain evidence="9">Whitten #5841</strain>
        <tissue evidence="9">Leaf</tissue>
    </source>
</reference>
<evidence type="ECO:0000256" key="3">
    <source>
        <dbReference type="ARBA" id="ARBA00022448"/>
    </source>
</evidence>
<keyword evidence="4" id="KW-0812">Transmembrane</keyword>
<dbReference type="EMBL" id="CM035437">
    <property type="protein sequence ID" value="KAH7286343.1"/>
    <property type="molecule type" value="Genomic_DNA"/>
</dbReference>
<proteinExistence type="inferred from homology"/>
<comment type="similarity">
    <text evidence="2 8">Belongs to the V-ATPase 116 kDa subunit family.</text>
</comment>
<dbReference type="Proteomes" id="UP000825935">
    <property type="component" value="Chromosome 32"/>
</dbReference>
<keyword evidence="5" id="KW-1133">Transmembrane helix</keyword>